<proteinExistence type="inferred from homology"/>
<evidence type="ECO:0000259" key="9">
    <source>
        <dbReference type="Pfam" id="PF00814"/>
    </source>
</evidence>
<evidence type="ECO:0000256" key="5">
    <source>
        <dbReference type="ARBA" id="ARBA00023004"/>
    </source>
</evidence>
<accession>A0A3M9NBJ3</accession>
<comment type="function">
    <text evidence="8">Required for the formation of a threonylcarbamoyl group on adenosine at position 37 (t(6)A37) in tRNAs that read codons beginning with adenine. Is involved in the transfer of the threonylcarbamoyl moiety of threonylcarbamoyl-AMP (TC-AMP) to the N6 group of A37, together with TsaE and TsaB. TsaD likely plays a direct catalytic role in this reaction.</text>
</comment>
<sequence>MITILAIESSCDETAASVCRDKLILSNIISSQKIHEKYGGVVPELASRAHLQAIVPVVNEALNVAGVQLKDIDAFAFTQSPGLIGALLVGTEFAKSLSLAFDKPLIAVHHMQAHVLANLIQPKESESKIPSFPFLCLTVSGGHTQIVVCASPLEQKIIGQTLDDAAGEAFDKSAKILGLPYPGGPLIDKYAKMGDSTKYHFPEPKIDRLDFSFSGLKTAFLYFIRDGKLENENFVEENMNDICASLQSRIVSILLNKLKKASEETGIRDVCIAGGVSANSGLRSAFEKMGKELGWKTFIPKFEYCTDNAAMIAITAYYKYLNSQFEDLSVVPSARTA</sequence>
<dbReference type="PROSITE" id="PS01016">
    <property type="entry name" value="GLYCOPROTEASE"/>
    <property type="match status" value="1"/>
</dbReference>
<evidence type="ECO:0000256" key="7">
    <source>
        <dbReference type="ARBA" id="ARBA00048117"/>
    </source>
</evidence>
<keyword evidence="1 8" id="KW-0963">Cytoplasm</keyword>
<feature type="binding site" evidence="8">
    <location>
        <position position="184"/>
    </location>
    <ligand>
        <name>substrate</name>
    </ligand>
</feature>
<keyword evidence="11" id="KW-1185">Reference proteome</keyword>
<keyword evidence="4 8" id="KW-0479">Metal-binding</keyword>
<dbReference type="InterPro" id="IPR017861">
    <property type="entry name" value="KAE1/TsaD"/>
</dbReference>
<feature type="domain" description="Gcp-like" evidence="9">
    <location>
        <begin position="24"/>
        <end position="313"/>
    </location>
</feature>
<evidence type="ECO:0000256" key="3">
    <source>
        <dbReference type="ARBA" id="ARBA00022694"/>
    </source>
</evidence>
<dbReference type="EMBL" id="RJJR01000011">
    <property type="protein sequence ID" value="RNI35182.1"/>
    <property type="molecule type" value="Genomic_DNA"/>
</dbReference>
<dbReference type="NCBIfam" id="TIGR00329">
    <property type="entry name" value="gcp_kae1"/>
    <property type="match status" value="1"/>
</dbReference>
<evidence type="ECO:0000256" key="1">
    <source>
        <dbReference type="ARBA" id="ARBA00022490"/>
    </source>
</evidence>
<dbReference type="FunFam" id="3.30.420.40:FF:000012">
    <property type="entry name" value="tRNA N6-adenosine threonylcarbamoyltransferase"/>
    <property type="match status" value="1"/>
</dbReference>
<evidence type="ECO:0000256" key="8">
    <source>
        <dbReference type="HAMAP-Rule" id="MF_01445"/>
    </source>
</evidence>
<dbReference type="InterPro" id="IPR022450">
    <property type="entry name" value="TsaD"/>
</dbReference>
<dbReference type="GO" id="GO:0002949">
    <property type="term" value="P:tRNA threonylcarbamoyladenosine modification"/>
    <property type="evidence" value="ECO:0007669"/>
    <property type="project" value="UniProtKB-UniRule"/>
</dbReference>
<dbReference type="OrthoDB" id="9806197at2"/>
<dbReference type="InterPro" id="IPR043129">
    <property type="entry name" value="ATPase_NBD"/>
</dbReference>
<keyword evidence="5 8" id="KW-0408">Iron</keyword>
<gene>
    <name evidence="8 10" type="primary">tsaD</name>
    <name evidence="10" type="ORF">EFY79_13035</name>
</gene>
<comment type="catalytic activity">
    <reaction evidence="7 8">
        <text>L-threonylcarbamoyladenylate + adenosine(37) in tRNA = N(6)-L-threonylcarbamoyladenosine(37) in tRNA + AMP + H(+)</text>
        <dbReference type="Rhea" id="RHEA:37059"/>
        <dbReference type="Rhea" id="RHEA-COMP:10162"/>
        <dbReference type="Rhea" id="RHEA-COMP:10163"/>
        <dbReference type="ChEBI" id="CHEBI:15378"/>
        <dbReference type="ChEBI" id="CHEBI:73682"/>
        <dbReference type="ChEBI" id="CHEBI:74411"/>
        <dbReference type="ChEBI" id="CHEBI:74418"/>
        <dbReference type="ChEBI" id="CHEBI:456215"/>
        <dbReference type="EC" id="2.3.1.234"/>
    </reaction>
</comment>
<feature type="binding site" evidence="8">
    <location>
        <position position="188"/>
    </location>
    <ligand>
        <name>substrate</name>
    </ligand>
</feature>
<evidence type="ECO:0000256" key="6">
    <source>
        <dbReference type="ARBA" id="ARBA00023315"/>
    </source>
</evidence>
<evidence type="ECO:0000256" key="2">
    <source>
        <dbReference type="ARBA" id="ARBA00022679"/>
    </source>
</evidence>
<evidence type="ECO:0000256" key="4">
    <source>
        <dbReference type="ARBA" id="ARBA00022723"/>
    </source>
</evidence>
<feature type="binding site" evidence="8">
    <location>
        <position position="171"/>
    </location>
    <ligand>
        <name>substrate</name>
    </ligand>
</feature>
<feature type="binding site" evidence="8">
    <location>
        <position position="279"/>
    </location>
    <ligand>
        <name>substrate</name>
    </ligand>
</feature>
<dbReference type="NCBIfam" id="TIGR03723">
    <property type="entry name" value="T6A_TsaD_YgjD"/>
    <property type="match status" value="1"/>
</dbReference>
<dbReference type="GO" id="GO:0005737">
    <property type="term" value="C:cytoplasm"/>
    <property type="evidence" value="ECO:0007669"/>
    <property type="project" value="UniProtKB-SubCell"/>
</dbReference>
<dbReference type="AlphaFoldDB" id="A0A3M9NBJ3"/>
<dbReference type="Pfam" id="PF00814">
    <property type="entry name" value="TsaD"/>
    <property type="match status" value="1"/>
</dbReference>
<dbReference type="PRINTS" id="PR00789">
    <property type="entry name" value="OSIALOPTASE"/>
</dbReference>
<dbReference type="HAMAP" id="MF_01445">
    <property type="entry name" value="TsaD"/>
    <property type="match status" value="1"/>
</dbReference>
<reference evidence="10 11" key="1">
    <citation type="submission" date="2018-11" db="EMBL/GenBank/DDBJ databases">
        <title>Draft genome sequence of Ferruginibacter sp. BO-59.</title>
        <authorList>
            <person name="Im W.T."/>
        </authorList>
    </citation>
    <scope>NUCLEOTIDE SEQUENCE [LARGE SCALE GENOMIC DNA]</scope>
    <source>
        <strain evidence="10 11">BO-59</strain>
    </source>
</reference>
<keyword evidence="3 8" id="KW-0819">tRNA processing</keyword>
<comment type="similarity">
    <text evidence="8">Belongs to the KAE1 / TsaD family.</text>
</comment>
<dbReference type="SUPFAM" id="SSF53067">
    <property type="entry name" value="Actin-like ATPase domain"/>
    <property type="match status" value="1"/>
</dbReference>
<dbReference type="FunFam" id="3.30.420.40:FF:000040">
    <property type="entry name" value="tRNA N6-adenosine threonylcarbamoyltransferase"/>
    <property type="match status" value="1"/>
</dbReference>
<dbReference type="Proteomes" id="UP000267223">
    <property type="component" value="Unassembled WGS sequence"/>
</dbReference>
<keyword evidence="6 8" id="KW-0012">Acyltransferase</keyword>
<feature type="binding site" evidence="8">
    <location>
        <position position="110"/>
    </location>
    <ligand>
        <name>Fe cation</name>
        <dbReference type="ChEBI" id="CHEBI:24875"/>
    </ligand>
</feature>
<dbReference type="InterPro" id="IPR000905">
    <property type="entry name" value="Gcp-like_dom"/>
</dbReference>
<dbReference type="GO" id="GO:0005506">
    <property type="term" value="F:iron ion binding"/>
    <property type="evidence" value="ECO:0007669"/>
    <property type="project" value="UniProtKB-UniRule"/>
</dbReference>
<name>A0A3M9NBJ3_9BACT</name>
<dbReference type="EC" id="2.3.1.234" evidence="8"/>
<comment type="subcellular location">
    <subcellularLocation>
        <location evidence="8">Cytoplasm</location>
    </subcellularLocation>
</comment>
<comment type="caution">
    <text evidence="10">The sequence shown here is derived from an EMBL/GenBank/DDBJ whole genome shotgun (WGS) entry which is preliminary data.</text>
</comment>
<organism evidence="10 11">
    <name type="scientific">Hanamia caeni</name>
    <dbReference type="NCBI Taxonomy" id="2294116"/>
    <lineage>
        <taxon>Bacteria</taxon>
        <taxon>Pseudomonadati</taxon>
        <taxon>Bacteroidota</taxon>
        <taxon>Chitinophagia</taxon>
        <taxon>Chitinophagales</taxon>
        <taxon>Chitinophagaceae</taxon>
        <taxon>Hanamia</taxon>
    </lineage>
</organism>
<dbReference type="CDD" id="cd24133">
    <property type="entry name" value="ASKHA_NBD_TsaD_bac"/>
    <property type="match status" value="1"/>
</dbReference>
<dbReference type="InterPro" id="IPR017860">
    <property type="entry name" value="Peptidase_M22_CS"/>
</dbReference>
<dbReference type="GO" id="GO:0061711">
    <property type="term" value="F:tRNA N(6)-L-threonylcarbamoyladenine synthase activity"/>
    <property type="evidence" value="ECO:0007669"/>
    <property type="project" value="UniProtKB-EC"/>
</dbReference>
<feature type="binding site" evidence="8">
    <location>
        <position position="307"/>
    </location>
    <ligand>
        <name>Fe cation</name>
        <dbReference type="ChEBI" id="CHEBI:24875"/>
    </ligand>
</feature>
<dbReference type="RefSeq" id="WP_123121169.1">
    <property type="nucleotide sequence ID" value="NZ_RJJR01000011.1"/>
</dbReference>
<feature type="binding site" evidence="8">
    <location>
        <position position="114"/>
    </location>
    <ligand>
        <name>Fe cation</name>
        <dbReference type="ChEBI" id="CHEBI:24875"/>
    </ligand>
</feature>
<feature type="binding site" evidence="8">
    <location>
        <begin position="138"/>
        <end position="142"/>
    </location>
    <ligand>
        <name>substrate</name>
    </ligand>
</feature>
<dbReference type="PANTHER" id="PTHR11735:SF6">
    <property type="entry name" value="TRNA N6-ADENOSINE THREONYLCARBAMOYLTRANSFERASE, MITOCHONDRIAL"/>
    <property type="match status" value="1"/>
</dbReference>
<dbReference type="PANTHER" id="PTHR11735">
    <property type="entry name" value="TRNA N6-ADENOSINE THREONYLCARBAMOYLTRANSFERASE"/>
    <property type="match status" value="1"/>
</dbReference>
<evidence type="ECO:0000313" key="10">
    <source>
        <dbReference type="EMBL" id="RNI35182.1"/>
    </source>
</evidence>
<protein>
    <recommendedName>
        <fullName evidence="8">tRNA N6-adenosine threonylcarbamoyltransferase</fullName>
        <ecNumber evidence="8">2.3.1.234</ecNumber>
    </recommendedName>
    <alternativeName>
        <fullName evidence="8">N6-L-threonylcarbamoyladenine synthase</fullName>
        <shortName evidence="8">t(6)A synthase</shortName>
    </alternativeName>
    <alternativeName>
        <fullName evidence="8">t(6)A37 threonylcarbamoyladenosine biosynthesis protein TsaD</fullName>
    </alternativeName>
    <alternativeName>
        <fullName evidence="8">tRNA threonylcarbamoyladenosine biosynthesis protein TsaD</fullName>
    </alternativeName>
</protein>
<evidence type="ECO:0000313" key="11">
    <source>
        <dbReference type="Proteomes" id="UP000267223"/>
    </source>
</evidence>
<dbReference type="Gene3D" id="3.30.420.40">
    <property type="match status" value="2"/>
</dbReference>
<keyword evidence="2 8" id="KW-0808">Transferase</keyword>
<comment type="cofactor">
    <cofactor evidence="8">
        <name>Fe(2+)</name>
        <dbReference type="ChEBI" id="CHEBI:29033"/>
    </cofactor>
    <text evidence="8">Binds 1 Fe(2+) ion per subunit.</text>
</comment>